<feature type="compositionally biased region" description="Low complexity" evidence="1">
    <location>
        <begin position="98"/>
        <end position="112"/>
    </location>
</feature>
<proteinExistence type="predicted"/>
<feature type="region of interest" description="Disordered" evidence="1">
    <location>
        <begin position="60"/>
        <end position="127"/>
    </location>
</feature>
<gene>
    <name evidence="2" type="ORF">DDE23_07150</name>
</gene>
<keyword evidence="3" id="KW-1185">Reference proteome</keyword>
<evidence type="ECO:0000313" key="2">
    <source>
        <dbReference type="EMBL" id="PVE47913.1"/>
    </source>
</evidence>
<dbReference type="EMBL" id="QDDR01000003">
    <property type="protein sequence ID" value="PVE47913.1"/>
    <property type="molecule type" value="Genomic_DNA"/>
</dbReference>
<dbReference type="Proteomes" id="UP000244810">
    <property type="component" value="Unassembled WGS sequence"/>
</dbReference>
<sequence length="127" mass="13686">MSNEYQSTGGFGPQISFWCHIWQSQVEQSFRLWGYWAQFMPRDSAAKLAAEAEALKPVVRTTPSRARAATPKTARSAPKPDAVTPAARPVLALAAESPAPRTTPAKKAPRTPVEAKAKPAPGKPVVH</sequence>
<reference evidence="2 3" key="1">
    <citation type="journal article" date="2011" name="Syst. Appl. Microbiol.">
        <title>Defluviimonas denitrificans gen. nov., sp. nov., and Pararhodobacter aggregans gen. nov., sp. nov., non-phototrophic Rhodobacteraceae from the biofilter of a marine aquaculture.</title>
        <authorList>
            <person name="Foesel B.U."/>
            <person name="Drake H.L."/>
            <person name="Schramm A."/>
        </authorList>
    </citation>
    <scope>NUCLEOTIDE SEQUENCE [LARGE SCALE GENOMIC DNA]</scope>
    <source>
        <strain evidence="2 3">D1-19</strain>
    </source>
</reference>
<accession>A0A2T7UT39</accession>
<evidence type="ECO:0000256" key="1">
    <source>
        <dbReference type="SAM" id="MobiDB-lite"/>
    </source>
</evidence>
<dbReference type="OrthoDB" id="10004652at2"/>
<organism evidence="2 3">
    <name type="scientific">Pararhodobacter aggregans</name>
    <dbReference type="NCBI Taxonomy" id="404875"/>
    <lineage>
        <taxon>Bacteria</taxon>
        <taxon>Pseudomonadati</taxon>
        <taxon>Pseudomonadota</taxon>
        <taxon>Alphaproteobacteria</taxon>
        <taxon>Rhodobacterales</taxon>
        <taxon>Paracoccaceae</taxon>
        <taxon>Pararhodobacter</taxon>
    </lineage>
</organism>
<name>A0A2T7UT39_9RHOB</name>
<comment type="caution">
    <text evidence="2">The sequence shown here is derived from an EMBL/GenBank/DDBJ whole genome shotgun (WGS) entry which is preliminary data.</text>
</comment>
<evidence type="ECO:0000313" key="3">
    <source>
        <dbReference type="Proteomes" id="UP000244810"/>
    </source>
</evidence>
<protein>
    <submittedName>
        <fullName evidence="2">Uncharacterized protein</fullName>
    </submittedName>
</protein>
<dbReference type="RefSeq" id="WP_107751286.1">
    <property type="nucleotide sequence ID" value="NZ_QBKF01000004.1"/>
</dbReference>
<dbReference type="AlphaFoldDB" id="A0A2T7UT39"/>